<dbReference type="AlphaFoldDB" id="A0A165QDI2"/>
<dbReference type="SUPFAM" id="SSF103657">
    <property type="entry name" value="BAR/IMD domain-like"/>
    <property type="match status" value="1"/>
</dbReference>
<feature type="region of interest" description="Disordered" evidence="3">
    <location>
        <begin position="357"/>
        <end position="406"/>
    </location>
</feature>
<dbReference type="EMBL" id="KV429059">
    <property type="protein sequence ID" value="KZT69309.1"/>
    <property type="molecule type" value="Genomic_DNA"/>
</dbReference>
<keyword evidence="1" id="KW-0862">Zinc</keyword>
<evidence type="ECO:0000313" key="6">
    <source>
        <dbReference type="Proteomes" id="UP000076727"/>
    </source>
</evidence>
<feature type="coiled-coil region" evidence="2">
    <location>
        <begin position="155"/>
        <end position="263"/>
    </location>
</feature>
<gene>
    <name evidence="5" type="ORF">DAEQUDRAFT_273168</name>
</gene>
<feature type="compositionally biased region" description="Basic and acidic residues" evidence="3">
    <location>
        <begin position="298"/>
        <end position="309"/>
    </location>
</feature>
<keyword evidence="2" id="KW-0175">Coiled coil</keyword>
<dbReference type="PROSITE" id="PS50089">
    <property type="entry name" value="ZF_RING_2"/>
    <property type="match status" value="1"/>
</dbReference>
<feature type="domain" description="RING-type" evidence="4">
    <location>
        <begin position="5"/>
        <end position="51"/>
    </location>
</feature>
<dbReference type="Gene3D" id="3.30.40.10">
    <property type="entry name" value="Zinc/RING finger domain, C3HC4 (zinc finger)"/>
    <property type="match status" value="1"/>
</dbReference>
<feature type="compositionally biased region" description="Polar residues" evidence="3">
    <location>
        <begin position="272"/>
        <end position="282"/>
    </location>
</feature>
<dbReference type="InterPro" id="IPR027267">
    <property type="entry name" value="AH/BAR_dom_sf"/>
</dbReference>
<dbReference type="SMART" id="SM00184">
    <property type="entry name" value="RING"/>
    <property type="match status" value="1"/>
</dbReference>
<reference evidence="5 6" key="1">
    <citation type="journal article" date="2016" name="Mol. Biol. Evol.">
        <title>Comparative Genomics of Early-Diverging Mushroom-Forming Fungi Provides Insights into the Origins of Lignocellulose Decay Capabilities.</title>
        <authorList>
            <person name="Nagy L.G."/>
            <person name="Riley R."/>
            <person name="Tritt A."/>
            <person name="Adam C."/>
            <person name="Daum C."/>
            <person name="Floudas D."/>
            <person name="Sun H."/>
            <person name="Yadav J.S."/>
            <person name="Pangilinan J."/>
            <person name="Larsson K.H."/>
            <person name="Matsuura K."/>
            <person name="Barry K."/>
            <person name="Labutti K."/>
            <person name="Kuo R."/>
            <person name="Ohm R.A."/>
            <person name="Bhattacharya S.S."/>
            <person name="Shirouzu T."/>
            <person name="Yoshinaga Y."/>
            <person name="Martin F.M."/>
            <person name="Grigoriev I.V."/>
            <person name="Hibbett D.S."/>
        </authorList>
    </citation>
    <scope>NUCLEOTIDE SEQUENCE [LARGE SCALE GENOMIC DNA]</scope>
    <source>
        <strain evidence="5 6">L-15889</strain>
    </source>
</reference>
<dbReference type="SUPFAM" id="SSF57850">
    <property type="entry name" value="RING/U-box"/>
    <property type="match status" value="1"/>
</dbReference>
<evidence type="ECO:0000256" key="3">
    <source>
        <dbReference type="SAM" id="MobiDB-lite"/>
    </source>
</evidence>
<evidence type="ECO:0000313" key="5">
    <source>
        <dbReference type="EMBL" id="KZT69309.1"/>
    </source>
</evidence>
<dbReference type="Proteomes" id="UP000076727">
    <property type="component" value="Unassembled WGS sequence"/>
</dbReference>
<dbReference type="OrthoDB" id="6105938at2759"/>
<dbReference type="InterPro" id="IPR001841">
    <property type="entry name" value="Znf_RING"/>
</dbReference>
<accession>A0A165QDI2</accession>
<organism evidence="5 6">
    <name type="scientific">Daedalea quercina L-15889</name>
    <dbReference type="NCBI Taxonomy" id="1314783"/>
    <lineage>
        <taxon>Eukaryota</taxon>
        <taxon>Fungi</taxon>
        <taxon>Dikarya</taxon>
        <taxon>Basidiomycota</taxon>
        <taxon>Agaricomycotina</taxon>
        <taxon>Agaricomycetes</taxon>
        <taxon>Polyporales</taxon>
        <taxon>Fomitopsis</taxon>
    </lineage>
</organism>
<dbReference type="Gene3D" id="1.10.287.1490">
    <property type="match status" value="1"/>
</dbReference>
<dbReference type="STRING" id="1314783.A0A165QDI2"/>
<protein>
    <recommendedName>
        <fullName evidence="4">RING-type domain-containing protein</fullName>
    </recommendedName>
</protein>
<keyword evidence="1" id="KW-0479">Metal-binding</keyword>
<name>A0A165QDI2_9APHY</name>
<evidence type="ECO:0000259" key="4">
    <source>
        <dbReference type="PROSITE" id="PS50089"/>
    </source>
</evidence>
<evidence type="ECO:0000256" key="2">
    <source>
        <dbReference type="SAM" id="Coils"/>
    </source>
</evidence>
<proteinExistence type="predicted"/>
<dbReference type="GO" id="GO:0008270">
    <property type="term" value="F:zinc ion binding"/>
    <property type="evidence" value="ECO:0007669"/>
    <property type="project" value="UniProtKB-KW"/>
</dbReference>
<keyword evidence="1" id="KW-0863">Zinc-finger</keyword>
<keyword evidence="6" id="KW-1185">Reference proteome</keyword>
<dbReference type="InterPro" id="IPR013083">
    <property type="entry name" value="Znf_RING/FYVE/PHD"/>
</dbReference>
<sequence length="406" mass="45464">MRPYCGICLDNHALPDFKILHCGHAFCANSLDRLQRRNQSMGRLCECPLCRMPFMEDEIIPIYLQLKDPAGEASQTGADGEGQQIYSSAVLKQAKYVGTKMKEISANSSADTVKRSAKELKKVADGMDGGSCVVKGLLSSIVEFMERISSVYAKLATQKKEINDLHSLVQDAQEDKLYIDDQMRKAEQDRKSALEAADTAQKQYRIVKKELEDARGELRNREKQYIARMSERAGEITKLQATLRAHKEKEGKQQEKINNLKDQLKAQQVATSHARSAFQTPVPSRAVGHYTHSPSRAAHLEYSEPRDDVSEVEGSELGCLDPEHDPPPLPALLPTPPDDIIEFPPLQPKFMATWNIQPANKGKRKRILSSGVEPNPPRKQFPIALDDRGRPKGPVQLGSRRREKFG</sequence>
<feature type="region of interest" description="Disordered" evidence="3">
    <location>
        <begin position="272"/>
        <end position="315"/>
    </location>
</feature>
<evidence type="ECO:0000256" key="1">
    <source>
        <dbReference type="PROSITE-ProRule" id="PRU00175"/>
    </source>
</evidence>